<feature type="compositionally biased region" description="Acidic residues" evidence="1">
    <location>
        <begin position="68"/>
        <end position="102"/>
    </location>
</feature>
<dbReference type="RefSeq" id="WP_188165584.1">
    <property type="nucleotide sequence ID" value="NZ_JACVVX010000005.1"/>
</dbReference>
<accession>A0A8J6PJK2</accession>
<dbReference type="Proteomes" id="UP000643405">
    <property type="component" value="Unassembled WGS sequence"/>
</dbReference>
<protein>
    <submittedName>
        <fullName evidence="2">Uncharacterized protein</fullName>
    </submittedName>
</protein>
<evidence type="ECO:0000313" key="2">
    <source>
        <dbReference type="EMBL" id="MBD0416134.1"/>
    </source>
</evidence>
<name>A0A8J6PJK2_9HYPH</name>
<comment type="caution">
    <text evidence="2">The sequence shown here is derived from an EMBL/GenBank/DDBJ whole genome shotgun (WGS) entry which is preliminary data.</text>
</comment>
<feature type="region of interest" description="Disordered" evidence="1">
    <location>
        <begin position="51"/>
        <end position="125"/>
    </location>
</feature>
<dbReference type="AlphaFoldDB" id="A0A8J6PJK2"/>
<evidence type="ECO:0000256" key="1">
    <source>
        <dbReference type="SAM" id="MobiDB-lite"/>
    </source>
</evidence>
<gene>
    <name evidence="2" type="ORF">ICI42_15875</name>
</gene>
<evidence type="ECO:0000313" key="3">
    <source>
        <dbReference type="Proteomes" id="UP000643405"/>
    </source>
</evidence>
<sequence length="215" mass="24273">MNIHNPEGMQVPDFIPTFDSEGGFIFITIKESHRLALETTIERLINMLDDMDPDPDLEPYLAGSYGDDREEVCEDEGAQDDREEVNEDGGDIQDEGHDEEPDREPFLGWDEQCSQGRGNDDPNVQILEGRADSAEDDNSALIFTGEGYKAYKKELVRIKLTKRDMLGDPRAERLHIMPDGKQFRTIVYADLIPELDHRAHYLAAHGLMPGGRAGR</sequence>
<reference evidence="2" key="1">
    <citation type="submission" date="2020-09" db="EMBL/GenBank/DDBJ databases">
        <title>Genome seq and assembly of Tianweitania sp.</title>
        <authorList>
            <person name="Chhetri G."/>
        </authorList>
    </citation>
    <scope>NUCLEOTIDE SEQUENCE</scope>
    <source>
        <strain evidence="2">Rool2</strain>
    </source>
</reference>
<organism evidence="2 3">
    <name type="scientific">Oryzicola mucosus</name>
    <dbReference type="NCBI Taxonomy" id="2767425"/>
    <lineage>
        <taxon>Bacteria</taxon>
        <taxon>Pseudomonadati</taxon>
        <taxon>Pseudomonadota</taxon>
        <taxon>Alphaproteobacteria</taxon>
        <taxon>Hyphomicrobiales</taxon>
        <taxon>Phyllobacteriaceae</taxon>
        <taxon>Oryzicola</taxon>
    </lineage>
</organism>
<dbReference type="EMBL" id="JACVVX010000005">
    <property type="protein sequence ID" value="MBD0416134.1"/>
    <property type="molecule type" value="Genomic_DNA"/>
</dbReference>
<keyword evidence="3" id="KW-1185">Reference proteome</keyword>
<proteinExistence type="predicted"/>